<evidence type="ECO:0000256" key="1">
    <source>
        <dbReference type="SAM" id="Phobius"/>
    </source>
</evidence>
<keyword evidence="1" id="KW-0472">Membrane</keyword>
<name>A0A0B6XVV0_9EUPU</name>
<dbReference type="EMBL" id="HACG01000530">
    <property type="protein sequence ID" value="CEK47395.1"/>
    <property type="molecule type" value="Transcribed_RNA"/>
</dbReference>
<dbReference type="AlphaFoldDB" id="A0A0B6XVV0"/>
<feature type="transmembrane region" description="Helical" evidence="1">
    <location>
        <begin position="24"/>
        <end position="44"/>
    </location>
</feature>
<sequence>NKRNDTVSLDLTRSQFGSKEDCNFTTFINVVVSVAGLFFIWFFIHTSYVNGLEQTEAKLQLPVFLCYLIL</sequence>
<keyword evidence="1" id="KW-0812">Transmembrane</keyword>
<feature type="non-terminal residue" evidence="2">
    <location>
        <position position="70"/>
    </location>
</feature>
<evidence type="ECO:0000313" key="2">
    <source>
        <dbReference type="EMBL" id="CEK47395.1"/>
    </source>
</evidence>
<proteinExistence type="predicted"/>
<organism evidence="2">
    <name type="scientific">Arion vulgaris</name>
    <dbReference type="NCBI Taxonomy" id="1028688"/>
    <lineage>
        <taxon>Eukaryota</taxon>
        <taxon>Metazoa</taxon>
        <taxon>Spiralia</taxon>
        <taxon>Lophotrochozoa</taxon>
        <taxon>Mollusca</taxon>
        <taxon>Gastropoda</taxon>
        <taxon>Heterobranchia</taxon>
        <taxon>Euthyneura</taxon>
        <taxon>Panpulmonata</taxon>
        <taxon>Eupulmonata</taxon>
        <taxon>Stylommatophora</taxon>
        <taxon>Helicina</taxon>
        <taxon>Arionoidea</taxon>
        <taxon>Arionidae</taxon>
        <taxon>Arion</taxon>
    </lineage>
</organism>
<keyword evidence="1" id="KW-1133">Transmembrane helix</keyword>
<feature type="non-terminal residue" evidence="2">
    <location>
        <position position="1"/>
    </location>
</feature>
<gene>
    <name evidence="2" type="primary">ORF1274</name>
</gene>
<protein>
    <submittedName>
        <fullName evidence="2">Uncharacterized protein</fullName>
    </submittedName>
</protein>
<accession>A0A0B6XVV0</accession>
<reference evidence="2" key="1">
    <citation type="submission" date="2014-12" db="EMBL/GenBank/DDBJ databases">
        <title>Insight into the proteome of Arion vulgaris.</title>
        <authorList>
            <person name="Aradska J."/>
            <person name="Bulat T."/>
            <person name="Smidak R."/>
            <person name="Sarate P."/>
            <person name="Gangsoo J."/>
            <person name="Sialana F."/>
            <person name="Bilban M."/>
            <person name="Lubec G."/>
        </authorList>
    </citation>
    <scope>NUCLEOTIDE SEQUENCE</scope>
    <source>
        <tissue evidence="2">Skin</tissue>
    </source>
</reference>